<dbReference type="RefSeq" id="WP_295324110.1">
    <property type="nucleotide sequence ID" value="NZ_LT598653.1"/>
</dbReference>
<dbReference type="AlphaFoldDB" id="A0A1Y5PPQ3"/>
<dbReference type="KEGG" id="sphu:SPPYR_0888"/>
<name>A0A1Y5PPQ3_9SPHN</name>
<dbReference type="EMBL" id="LT598653">
    <property type="protein sequence ID" value="SBV32008.1"/>
    <property type="molecule type" value="Genomic_DNA"/>
</dbReference>
<dbReference type="InterPro" id="IPR027417">
    <property type="entry name" value="P-loop_NTPase"/>
</dbReference>
<evidence type="ECO:0000313" key="1">
    <source>
        <dbReference type="EMBL" id="SBV32008.1"/>
    </source>
</evidence>
<dbReference type="Gene3D" id="3.40.50.300">
    <property type="entry name" value="P-loop containing nucleotide triphosphate hydrolases"/>
    <property type="match status" value="1"/>
</dbReference>
<organism evidence="1">
    <name type="scientific">uncultured Sphingopyxis sp</name>
    <dbReference type="NCBI Taxonomy" id="310581"/>
    <lineage>
        <taxon>Bacteria</taxon>
        <taxon>Pseudomonadati</taxon>
        <taxon>Pseudomonadota</taxon>
        <taxon>Alphaproteobacteria</taxon>
        <taxon>Sphingomonadales</taxon>
        <taxon>Sphingomonadaceae</taxon>
        <taxon>Sphingopyxis</taxon>
        <taxon>environmental samples</taxon>
    </lineage>
</organism>
<gene>
    <name evidence="1" type="ORF">SPPYR_0888</name>
</gene>
<sequence>MADDRFQSRFAADASLLPHMADLANDRILVALLGEADYRAASFLDQRLLTNRIGREWTGWTALPDLGPAAPRPDFIFHIGHVGSTLVSRLLAEVTGVLPLREPMLLRTLAQVAERIERPESLWSPELYRARLAQAVGWLGRGFAPGQRAMVKASSVITAIADDLTGPDGRALFLTVPLPRYIETILAGEASMAETQTQASARMARLARLLPDFPHALWQLPPVTRVAMSWLCEMASAQRALPPGDPRYLWVDFEAMLADPAAALAAQATHFGLPVDGARIHAALAGPIMRQYSKAPEHGYSPDLRRELQAQAAADHAPAIAEAIAWVEAIAARYKSLGDLPIHGDQEVRCSS</sequence>
<reference evidence="1" key="1">
    <citation type="submission" date="2016-03" db="EMBL/GenBank/DDBJ databases">
        <authorList>
            <person name="Ploux O."/>
        </authorList>
    </citation>
    <scope>NUCLEOTIDE SEQUENCE</scope>
    <source>
        <strain evidence="1">UC10</strain>
    </source>
</reference>
<accession>A0A1Y5PPQ3</accession>
<dbReference type="SUPFAM" id="SSF52540">
    <property type="entry name" value="P-loop containing nucleoside triphosphate hydrolases"/>
    <property type="match status" value="1"/>
</dbReference>
<proteinExistence type="predicted"/>
<protein>
    <submittedName>
        <fullName evidence="1">Uncharacterized protein</fullName>
    </submittedName>
</protein>